<sequence>MTRQVNLWRNQQLPGYGRVQLPVFVLAFVVSLLAAALWFGYSWNKYEQKLQEEAEWQQRAEASLQALTLFQSSNPDLGNEARLQEINRQYAGQLQRSREAYSGLVNQVENAIEGFTGPLAQLSNYDINGLWLNSILLRDGHRAYTLEGFARRPELIPEYLNQLSQSTFKGLTVEKLSVNKETDKSSLWRFVMSNDATNQQRQN</sequence>
<evidence type="ECO:0000313" key="3">
    <source>
        <dbReference type="Proteomes" id="UP000295793"/>
    </source>
</evidence>
<keyword evidence="1" id="KW-1133">Transmembrane helix</keyword>
<name>A0A4R3IA67_9GAMM</name>
<dbReference type="AlphaFoldDB" id="A0A4R3IA67"/>
<proteinExistence type="predicted"/>
<comment type="caution">
    <text evidence="2">The sequence shown here is derived from an EMBL/GenBank/DDBJ whole genome shotgun (WGS) entry which is preliminary data.</text>
</comment>
<keyword evidence="3" id="KW-1185">Reference proteome</keyword>
<keyword evidence="1" id="KW-0472">Membrane</keyword>
<dbReference type="RefSeq" id="WP_132699862.1">
    <property type="nucleotide sequence ID" value="NZ_SLZR01000002.1"/>
</dbReference>
<feature type="transmembrane region" description="Helical" evidence="1">
    <location>
        <begin position="21"/>
        <end position="41"/>
    </location>
</feature>
<evidence type="ECO:0000313" key="2">
    <source>
        <dbReference type="EMBL" id="TCS43180.1"/>
    </source>
</evidence>
<dbReference type="OrthoDB" id="6876592at2"/>
<evidence type="ECO:0000256" key="1">
    <source>
        <dbReference type="SAM" id="Phobius"/>
    </source>
</evidence>
<evidence type="ECO:0008006" key="4">
    <source>
        <dbReference type="Google" id="ProtNLM"/>
    </source>
</evidence>
<dbReference type="EMBL" id="SLZR01000002">
    <property type="protein sequence ID" value="TCS43180.1"/>
    <property type="molecule type" value="Genomic_DNA"/>
</dbReference>
<organism evidence="2 3">
    <name type="scientific">Reinekea marinisedimentorum</name>
    <dbReference type="NCBI Taxonomy" id="230495"/>
    <lineage>
        <taxon>Bacteria</taxon>
        <taxon>Pseudomonadati</taxon>
        <taxon>Pseudomonadota</taxon>
        <taxon>Gammaproteobacteria</taxon>
        <taxon>Oceanospirillales</taxon>
        <taxon>Saccharospirillaceae</taxon>
        <taxon>Reinekea</taxon>
    </lineage>
</organism>
<accession>A0A4R3IA67</accession>
<reference evidence="2 3" key="1">
    <citation type="submission" date="2019-03" db="EMBL/GenBank/DDBJ databases">
        <title>Genomic Encyclopedia of Archaeal and Bacterial Type Strains, Phase II (KMG-II): from individual species to whole genera.</title>
        <authorList>
            <person name="Goeker M."/>
        </authorList>
    </citation>
    <scope>NUCLEOTIDE SEQUENCE [LARGE SCALE GENOMIC DNA]</scope>
    <source>
        <strain evidence="2 3">DSM 15388</strain>
    </source>
</reference>
<protein>
    <recommendedName>
        <fullName evidence="4">Fimbrial assembly protein PilN</fullName>
    </recommendedName>
</protein>
<keyword evidence="1" id="KW-0812">Transmembrane</keyword>
<dbReference type="Proteomes" id="UP000295793">
    <property type="component" value="Unassembled WGS sequence"/>
</dbReference>
<gene>
    <name evidence="2" type="ORF">BCF53_102206</name>
</gene>